<evidence type="ECO:0000256" key="2">
    <source>
        <dbReference type="ARBA" id="ARBA00004496"/>
    </source>
</evidence>
<dbReference type="Pfam" id="PF01634">
    <property type="entry name" value="HisG"/>
    <property type="match status" value="1"/>
</dbReference>
<dbReference type="NCBIfam" id="TIGR00070">
    <property type="entry name" value="hisG"/>
    <property type="match status" value="1"/>
</dbReference>
<keyword evidence="13" id="KW-0368">Histidine biosynthesis</keyword>
<evidence type="ECO:0000256" key="6">
    <source>
        <dbReference type="ARBA" id="ARBA00020998"/>
    </source>
</evidence>
<gene>
    <name evidence="16" type="primary">hisG_21</name>
    <name evidence="16" type="ORF">SDC9_76696</name>
</gene>
<dbReference type="GO" id="GO:0000105">
    <property type="term" value="P:L-histidine biosynthetic process"/>
    <property type="evidence" value="ECO:0007669"/>
    <property type="project" value="UniProtKB-UniPathway"/>
</dbReference>
<dbReference type="InterPro" id="IPR001348">
    <property type="entry name" value="ATP_PRibTrfase_HisG"/>
</dbReference>
<evidence type="ECO:0000313" key="16">
    <source>
        <dbReference type="EMBL" id="MPM30151.1"/>
    </source>
</evidence>
<evidence type="ECO:0000256" key="14">
    <source>
        <dbReference type="ARBA" id="ARBA00024861"/>
    </source>
</evidence>
<dbReference type="PROSITE" id="PS01316">
    <property type="entry name" value="ATP_P_PHORIBOSYLTR"/>
    <property type="match status" value="1"/>
</dbReference>
<accession>A0A644YQK6</accession>
<keyword evidence="12" id="KW-0067">ATP-binding</keyword>
<dbReference type="InterPro" id="IPR013820">
    <property type="entry name" value="ATP_PRibTrfase_cat"/>
</dbReference>
<comment type="similarity">
    <text evidence="4">Belongs to the ATP phosphoribosyltransferase family. Short subfamily.</text>
</comment>
<evidence type="ECO:0000256" key="5">
    <source>
        <dbReference type="ARBA" id="ARBA00011946"/>
    </source>
</evidence>
<evidence type="ECO:0000256" key="13">
    <source>
        <dbReference type="ARBA" id="ARBA00023102"/>
    </source>
</evidence>
<protein>
    <recommendedName>
        <fullName evidence="6">ATP phosphoribosyltransferase</fullName>
        <ecNumber evidence="5">2.4.2.17</ecNumber>
    </recommendedName>
</protein>
<comment type="function">
    <text evidence="14">Catalyzes the condensation of ATP and 5-phosphoribose 1-diphosphate to form N'-(5'-phosphoribosyl)-ATP (PR-ATP). Has a crucial role in the pathway because the rate of histidine biosynthesis seems to be controlled primarily by regulation of HisG enzymatic activity.</text>
</comment>
<sequence length="210" mass="22988">MRGELGMFKIALAKGRISEEFASRYNTLRGKEVIDEASRRLVFDDIEAGLSFILVKPVDLPVYVSAGAADAGIIGKDVLLEEGGAAPEVMDLDMCRCRMVLAGPASGRGAIRSVATKYPKVAAEYLQRENIPAQILKLSGSLELAPVVGLSDCIIDLVDTGRTLVQNGLVEYDELFKVSTRAIVSPVSLRMRTEEMNRFYKLCEEIRGMQ</sequence>
<keyword evidence="9 16" id="KW-0328">Glycosyltransferase</keyword>
<dbReference type="GO" id="GO:0005737">
    <property type="term" value="C:cytoplasm"/>
    <property type="evidence" value="ECO:0007669"/>
    <property type="project" value="UniProtKB-SubCell"/>
</dbReference>
<dbReference type="AlphaFoldDB" id="A0A644YQK6"/>
<keyword evidence="8" id="KW-0028">Amino-acid biosynthesis</keyword>
<dbReference type="InterPro" id="IPR018198">
    <property type="entry name" value="ATP_PRibTrfase_CS"/>
</dbReference>
<dbReference type="GO" id="GO:0003879">
    <property type="term" value="F:ATP phosphoribosyltransferase activity"/>
    <property type="evidence" value="ECO:0007669"/>
    <property type="project" value="UniProtKB-EC"/>
</dbReference>
<feature type="domain" description="ATP phosphoribosyltransferase catalytic" evidence="15">
    <location>
        <begin position="56"/>
        <end position="201"/>
    </location>
</feature>
<dbReference type="InterPro" id="IPR024893">
    <property type="entry name" value="ATP_PRibTrfase_HisG_short"/>
</dbReference>
<evidence type="ECO:0000256" key="4">
    <source>
        <dbReference type="ARBA" id="ARBA00009489"/>
    </source>
</evidence>
<dbReference type="SUPFAM" id="SSF53850">
    <property type="entry name" value="Periplasmic binding protein-like II"/>
    <property type="match status" value="1"/>
</dbReference>
<dbReference type="EMBL" id="VSSQ01005711">
    <property type="protein sequence ID" value="MPM30151.1"/>
    <property type="molecule type" value="Genomic_DNA"/>
</dbReference>
<evidence type="ECO:0000256" key="8">
    <source>
        <dbReference type="ARBA" id="ARBA00022605"/>
    </source>
</evidence>
<proteinExistence type="inferred from homology"/>
<evidence type="ECO:0000256" key="7">
    <source>
        <dbReference type="ARBA" id="ARBA00022490"/>
    </source>
</evidence>
<evidence type="ECO:0000259" key="15">
    <source>
        <dbReference type="Pfam" id="PF01634"/>
    </source>
</evidence>
<dbReference type="PANTHER" id="PTHR21403:SF8">
    <property type="entry name" value="ATP PHOSPHORIBOSYLTRANSFERASE"/>
    <property type="match status" value="1"/>
</dbReference>
<dbReference type="HAMAP" id="MF_01018">
    <property type="entry name" value="HisG_Short"/>
    <property type="match status" value="1"/>
</dbReference>
<comment type="catalytic activity">
    <reaction evidence="1">
        <text>1-(5-phospho-beta-D-ribosyl)-ATP + diphosphate = 5-phospho-alpha-D-ribose 1-diphosphate + ATP</text>
        <dbReference type="Rhea" id="RHEA:18473"/>
        <dbReference type="ChEBI" id="CHEBI:30616"/>
        <dbReference type="ChEBI" id="CHEBI:33019"/>
        <dbReference type="ChEBI" id="CHEBI:58017"/>
        <dbReference type="ChEBI" id="CHEBI:73183"/>
        <dbReference type="EC" id="2.4.2.17"/>
    </reaction>
</comment>
<comment type="pathway">
    <text evidence="3">Amino-acid biosynthesis; L-histidine biosynthesis; L-histidine from 5-phospho-alpha-D-ribose 1-diphosphate: step 1/9.</text>
</comment>
<dbReference type="UniPathway" id="UPA00031">
    <property type="reaction ID" value="UER00006"/>
</dbReference>
<comment type="subcellular location">
    <subcellularLocation>
        <location evidence="2">Cytoplasm</location>
    </subcellularLocation>
</comment>
<evidence type="ECO:0000256" key="9">
    <source>
        <dbReference type="ARBA" id="ARBA00022676"/>
    </source>
</evidence>
<organism evidence="16">
    <name type="scientific">bioreactor metagenome</name>
    <dbReference type="NCBI Taxonomy" id="1076179"/>
    <lineage>
        <taxon>unclassified sequences</taxon>
        <taxon>metagenomes</taxon>
        <taxon>ecological metagenomes</taxon>
    </lineage>
</organism>
<name>A0A644YQK6_9ZZZZ</name>
<keyword evidence="10 16" id="KW-0808">Transferase</keyword>
<keyword evidence="7" id="KW-0963">Cytoplasm</keyword>
<dbReference type="CDD" id="cd13595">
    <property type="entry name" value="PBP2_HisGs"/>
    <property type="match status" value="1"/>
</dbReference>
<dbReference type="Gene3D" id="3.40.190.10">
    <property type="entry name" value="Periplasmic binding protein-like II"/>
    <property type="match status" value="2"/>
</dbReference>
<reference evidence="16" key="1">
    <citation type="submission" date="2019-08" db="EMBL/GenBank/DDBJ databases">
        <authorList>
            <person name="Kucharzyk K."/>
            <person name="Murdoch R.W."/>
            <person name="Higgins S."/>
            <person name="Loffler F."/>
        </authorList>
    </citation>
    <scope>NUCLEOTIDE SEQUENCE</scope>
</reference>
<evidence type="ECO:0000256" key="1">
    <source>
        <dbReference type="ARBA" id="ARBA00000915"/>
    </source>
</evidence>
<evidence type="ECO:0000256" key="11">
    <source>
        <dbReference type="ARBA" id="ARBA00022741"/>
    </source>
</evidence>
<evidence type="ECO:0000256" key="3">
    <source>
        <dbReference type="ARBA" id="ARBA00004667"/>
    </source>
</evidence>
<dbReference type="GO" id="GO:0005524">
    <property type="term" value="F:ATP binding"/>
    <property type="evidence" value="ECO:0007669"/>
    <property type="project" value="UniProtKB-KW"/>
</dbReference>
<evidence type="ECO:0000256" key="12">
    <source>
        <dbReference type="ARBA" id="ARBA00022840"/>
    </source>
</evidence>
<evidence type="ECO:0000256" key="10">
    <source>
        <dbReference type="ARBA" id="ARBA00022679"/>
    </source>
</evidence>
<dbReference type="PANTHER" id="PTHR21403">
    <property type="entry name" value="ATP PHOSPHORIBOSYLTRANSFERASE ATP-PRTASE"/>
    <property type="match status" value="1"/>
</dbReference>
<dbReference type="FunFam" id="3.40.190.10:FF:000008">
    <property type="entry name" value="ATP phosphoribosyltransferase"/>
    <property type="match status" value="1"/>
</dbReference>
<dbReference type="EC" id="2.4.2.17" evidence="5"/>
<keyword evidence="11" id="KW-0547">Nucleotide-binding</keyword>
<comment type="caution">
    <text evidence="16">The sequence shown here is derived from an EMBL/GenBank/DDBJ whole genome shotgun (WGS) entry which is preliminary data.</text>
</comment>